<dbReference type="EMBL" id="CP002736">
    <property type="protein sequence ID" value="AEF95144.1"/>
    <property type="molecule type" value="Genomic_DNA"/>
</dbReference>
<evidence type="ECO:0000259" key="1">
    <source>
        <dbReference type="SMART" id="SM00834"/>
    </source>
</evidence>
<protein>
    <submittedName>
        <fullName evidence="2">Regulatory protein, FmdB family</fullName>
    </submittedName>
</protein>
<dbReference type="RefSeq" id="WP_003540092.1">
    <property type="nucleotide sequence ID" value="NC_015565.1"/>
</dbReference>
<dbReference type="HOGENOM" id="CLU_136025_4_0_9"/>
<dbReference type="InterPro" id="IPR013429">
    <property type="entry name" value="Regulatory_FmdB_Zinc_ribbon"/>
</dbReference>
<sequence>MPIYEFRCTKCGHKFAKLSPLGETGANLNCPSCQAPAPRRVMSGFVANNPDSLYGSRGDSCTGCTAKNCSACKH</sequence>
<name>F6B3B3_DESCC</name>
<dbReference type="AlphaFoldDB" id="F6B3B3"/>
<dbReference type="SMART" id="SM00834">
    <property type="entry name" value="CxxC_CXXC_SSSS"/>
    <property type="match status" value="1"/>
</dbReference>
<organism evidence="2 3">
    <name type="scientific">Desulfotomaculum nigrificans (strain DSM 14880 / VKM B-2319 / CO-1-SRB)</name>
    <name type="common">Desulfotomaculum carboxydivorans</name>
    <dbReference type="NCBI Taxonomy" id="868595"/>
    <lineage>
        <taxon>Bacteria</taxon>
        <taxon>Bacillati</taxon>
        <taxon>Bacillota</taxon>
        <taxon>Clostridia</taxon>
        <taxon>Eubacteriales</taxon>
        <taxon>Desulfotomaculaceae</taxon>
        <taxon>Desulfotomaculum</taxon>
    </lineage>
</organism>
<proteinExistence type="predicted"/>
<dbReference type="NCBIfam" id="TIGR02605">
    <property type="entry name" value="CxxC_CxxC_SSSS"/>
    <property type="match status" value="1"/>
</dbReference>
<dbReference type="Pfam" id="PF09723">
    <property type="entry name" value="Zn_ribbon_8"/>
    <property type="match status" value="1"/>
</dbReference>
<reference evidence="2 3" key="1">
    <citation type="submission" date="2011-05" db="EMBL/GenBank/DDBJ databases">
        <title>Complete sequence of Desulfotomaculum carboxydivorans CO-1-SRB.</title>
        <authorList>
            <consortium name="US DOE Joint Genome Institute"/>
            <person name="Lucas S."/>
            <person name="Han J."/>
            <person name="Lapidus A."/>
            <person name="Cheng J.-F."/>
            <person name="Goodwin L."/>
            <person name="Pitluck S."/>
            <person name="Peters L."/>
            <person name="Mikhailova N."/>
            <person name="Lu M."/>
            <person name="Han C."/>
            <person name="Tapia R."/>
            <person name="Land M."/>
            <person name="Hauser L."/>
            <person name="Kyrpides N."/>
            <person name="Ivanova N."/>
            <person name="Pagani I."/>
            <person name="Stams A."/>
            <person name="Plugge C."/>
            <person name="Muyzer G."/>
            <person name="Kuever J."/>
            <person name="Parshina S."/>
            <person name="Ivanova A."/>
            <person name="Nazina T."/>
            <person name="Woyke T."/>
        </authorList>
    </citation>
    <scope>NUCLEOTIDE SEQUENCE [LARGE SCALE GENOMIC DNA]</scope>
    <source>
        <strain evidence="3">DSM 14880 / VKM B-2319 / CO-1-SRB</strain>
    </source>
</reference>
<dbReference type="STRING" id="868595.Desca_2309"/>
<evidence type="ECO:0000313" key="2">
    <source>
        <dbReference type="EMBL" id="AEF95144.1"/>
    </source>
</evidence>
<dbReference type="eggNOG" id="COG2331">
    <property type="taxonomic scope" value="Bacteria"/>
</dbReference>
<accession>F6B3B3</accession>
<dbReference type="KEGG" id="dca:Desca_2309"/>
<gene>
    <name evidence="2" type="ordered locus">Desca_2309</name>
</gene>
<feature type="domain" description="Putative regulatory protein FmdB zinc ribbon" evidence="1">
    <location>
        <begin position="1"/>
        <end position="43"/>
    </location>
</feature>
<dbReference type="Proteomes" id="UP000009226">
    <property type="component" value="Chromosome"/>
</dbReference>
<evidence type="ECO:0000313" key="3">
    <source>
        <dbReference type="Proteomes" id="UP000009226"/>
    </source>
</evidence>
<keyword evidence="3" id="KW-1185">Reference proteome</keyword>